<dbReference type="RefSeq" id="WP_109587900.1">
    <property type="nucleotide sequence ID" value="NZ_QGHD01000050.1"/>
</dbReference>
<feature type="transmembrane region" description="Helical" evidence="5">
    <location>
        <begin position="70"/>
        <end position="90"/>
    </location>
</feature>
<gene>
    <name evidence="6" type="ORF">B0H50_1508</name>
</gene>
<evidence type="ECO:0000256" key="4">
    <source>
        <dbReference type="ARBA" id="ARBA00023136"/>
    </source>
</evidence>
<accession>A0ABX5LKR5</accession>
<dbReference type="Gene3D" id="1.20.1530.20">
    <property type="match status" value="1"/>
</dbReference>
<name>A0ABX5LKR5_9BACT</name>
<dbReference type="Pfam" id="PF01758">
    <property type="entry name" value="SBF"/>
    <property type="match status" value="1"/>
</dbReference>
<evidence type="ECO:0000313" key="7">
    <source>
        <dbReference type="Proteomes" id="UP000245523"/>
    </source>
</evidence>
<evidence type="ECO:0000256" key="5">
    <source>
        <dbReference type="SAM" id="Phobius"/>
    </source>
</evidence>
<keyword evidence="4 5" id="KW-0472">Membrane</keyword>
<dbReference type="EMBL" id="QGHD01000050">
    <property type="protein sequence ID" value="PWK85371.1"/>
    <property type="molecule type" value="Genomic_DNA"/>
</dbReference>
<keyword evidence="2 5" id="KW-0812">Transmembrane</keyword>
<evidence type="ECO:0000256" key="2">
    <source>
        <dbReference type="ARBA" id="ARBA00022692"/>
    </source>
</evidence>
<dbReference type="InterPro" id="IPR002657">
    <property type="entry name" value="BilAc:Na_symport/Acr3"/>
</dbReference>
<feature type="transmembrane region" description="Helical" evidence="5">
    <location>
        <begin position="36"/>
        <end position="58"/>
    </location>
</feature>
<dbReference type="PANTHER" id="PTHR10361">
    <property type="entry name" value="SODIUM-BILE ACID COTRANSPORTER"/>
    <property type="match status" value="1"/>
</dbReference>
<comment type="caution">
    <text evidence="6">The sequence shown here is derived from an EMBL/GenBank/DDBJ whole genome shotgun (WGS) entry which is preliminary data.</text>
</comment>
<protein>
    <submittedName>
        <fullName evidence="6">Sodium bile acid symporter family protein</fullName>
    </submittedName>
</protein>
<comment type="subcellular location">
    <subcellularLocation>
        <location evidence="1">Membrane</location>
        <topology evidence="1">Multi-pass membrane protein</topology>
    </subcellularLocation>
</comment>
<keyword evidence="7" id="KW-1185">Reference proteome</keyword>
<evidence type="ECO:0000256" key="3">
    <source>
        <dbReference type="ARBA" id="ARBA00022989"/>
    </source>
</evidence>
<dbReference type="PANTHER" id="PTHR10361:SF28">
    <property type="entry name" value="P3 PROTEIN-RELATED"/>
    <property type="match status" value="1"/>
</dbReference>
<sequence length="210" mass="23180">MLKFLKFVSRFLSTHTSIFVIFCAIFAFIFPPAFSWVHGNTSTVILALVMLTMGLTLTVEDVKVLFKRPLDILIGTCAQYTIMPLIALSLTKIFGLNPYLAIGIILVGCCPGGVSSNIMSFLCKGDVAYSVGMTTASTILAPMITPLLVLWFADTSIHVNAFGMFLNILVVTILPVTIGFFCNYFWGKKETFKNMALHQHVWVASPPFFC</sequence>
<dbReference type="Proteomes" id="UP000245523">
    <property type="component" value="Unassembled WGS sequence"/>
</dbReference>
<evidence type="ECO:0000313" key="6">
    <source>
        <dbReference type="EMBL" id="PWK85371.1"/>
    </source>
</evidence>
<dbReference type="InterPro" id="IPR004710">
    <property type="entry name" value="Bilac:Na_transpt"/>
</dbReference>
<proteinExistence type="predicted"/>
<feature type="transmembrane region" description="Helical" evidence="5">
    <location>
        <begin position="127"/>
        <end position="152"/>
    </location>
</feature>
<feature type="transmembrane region" description="Helical" evidence="5">
    <location>
        <begin position="164"/>
        <end position="186"/>
    </location>
</feature>
<evidence type="ECO:0000256" key="1">
    <source>
        <dbReference type="ARBA" id="ARBA00004141"/>
    </source>
</evidence>
<organism evidence="6 7">
    <name type="scientific">Hallerella porci</name>
    <dbReference type="NCBI Taxonomy" id="1945871"/>
    <lineage>
        <taxon>Bacteria</taxon>
        <taxon>Pseudomonadati</taxon>
        <taxon>Fibrobacterota</taxon>
        <taxon>Fibrobacteria</taxon>
        <taxon>Fibrobacterales</taxon>
        <taxon>Fibrobacteraceae</taxon>
        <taxon>Hallerella</taxon>
    </lineage>
</organism>
<reference evidence="6 7" key="1">
    <citation type="submission" date="2018-05" db="EMBL/GenBank/DDBJ databases">
        <title>Animal gut microbial communities from fecal samples from Wisconsin, USA.</title>
        <authorList>
            <person name="Neumann A."/>
        </authorList>
    </citation>
    <scope>NUCLEOTIDE SEQUENCE [LARGE SCALE GENOMIC DNA]</scope>
    <source>
        <strain evidence="6 7">UWS4</strain>
    </source>
</reference>
<dbReference type="InterPro" id="IPR038770">
    <property type="entry name" value="Na+/solute_symporter_sf"/>
</dbReference>
<keyword evidence="3 5" id="KW-1133">Transmembrane helix</keyword>
<feature type="transmembrane region" description="Helical" evidence="5">
    <location>
        <begin position="12"/>
        <end position="30"/>
    </location>
</feature>
<feature type="transmembrane region" description="Helical" evidence="5">
    <location>
        <begin position="96"/>
        <end position="115"/>
    </location>
</feature>